<sequence length="132" mass="15124">MKHTGKAIQQELLVQTPQMPNKAVSLNSIFAEGITVMKLMRRFGCPLTRYEASEFSEYQETFAALDVRLIGIGFDKAGTKSFLSGGFWKGELYLDPERVLYKVFNLHRLSKLQAIQNFLDAKTRKSIVKRLY</sequence>
<comment type="caution">
    <text evidence="1">The sequence shown here is derived from an EMBL/GenBank/DDBJ whole genome shotgun (WGS) entry which is preliminary data.</text>
</comment>
<reference evidence="1" key="1">
    <citation type="submission" date="2022-04" db="EMBL/GenBank/DDBJ databases">
        <title>Genome of the entomopathogenic fungus Entomophthora muscae.</title>
        <authorList>
            <person name="Elya C."/>
            <person name="Lovett B.R."/>
            <person name="Lee E."/>
            <person name="Macias A.M."/>
            <person name="Hajek A.E."/>
            <person name="De Bivort B.L."/>
            <person name="Kasson M.T."/>
            <person name="De Fine Licht H.H."/>
            <person name="Stajich J.E."/>
        </authorList>
    </citation>
    <scope>NUCLEOTIDE SEQUENCE</scope>
    <source>
        <strain evidence="1">Berkeley</strain>
    </source>
</reference>
<gene>
    <name evidence="1" type="ORF">DSO57_1015892</name>
</gene>
<organism evidence="1 2">
    <name type="scientific">Entomophthora muscae</name>
    <dbReference type="NCBI Taxonomy" id="34485"/>
    <lineage>
        <taxon>Eukaryota</taxon>
        <taxon>Fungi</taxon>
        <taxon>Fungi incertae sedis</taxon>
        <taxon>Zoopagomycota</taxon>
        <taxon>Entomophthoromycotina</taxon>
        <taxon>Entomophthoromycetes</taxon>
        <taxon>Entomophthorales</taxon>
        <taxon>Entomophthoraceae</taxon>
        <taxon>Entomophthora</taxon>
    </lineage>
</organism>
<accession>A0ACC2S6T4</accession>
<evidence type="ECO:0000313" key="2">
    <source>
        <dbReference type="Proteomes" id="UP001165960"/>
    </source>
</evidence>
<proteinExistence type="predicted"/>
<name>A0ACC2S6T4_9FUNG</name>
<keyword evidence="2" id="KW-1185">Reference proteome</keyword>
<dbReference type="EMBL" id="QTSX02005743">
    <property type="protein sequence ID" value="KAJ9058096.1"/>
    <property type="molecule type" value="Genomic_DNA"/>
</dbReference>
<protein>
    <submittedName>
        <fullName evidence="1">Uncharacterized protein</fullName>
    </submittedName>
</protein>
<evidence type="ECO:0000313" key="1">
    <source>
        <dbReference type="EMBL" id="KAJ9058096.1"/>
    </source>
</evidence>
<dbReference type="Proteomes" id="UP001165960">
    <property type="component" value="Unassembled WGS sequence"/>
</dbReference>